<accession>A0A1P8KDZ4</accession>
<evidence type="ECO:0000313" key="3">
    <source>
        <dbReference type="EMBL" id="APW44224.1"/>
    </source>
</evidence>
<dbReference type="AlphaFoldDB" id="A0A1P8KDZ4"/>
<dbReference type="eggNOG" id="ENOG5033GMY">
    <property type="taxonomic scope" value="Bacteria"/>
</dbReference>
<dbReference type="SUPFAM" id="SSF52172">
    <property type="entry name" value="CheY-like"/>
    <property type="match status" value="1"/>
</dbReference>
<dbReference type="Gene3D" id="3.40.50.2300">
    <property type="match status" value="1"/>
</dbReference>
<dbReference type="KEGG" id="rsb:RS694_17940"/>
<sequence>MTKIVVIEEDLAMQALLIEWLDSAGYVVESCDLAHIPTQTALIVASVMNLRGLGAIELKALRRKFPGIPVVALSGQLGRSLSRRSETAKSLGVEALLAKPLSSTELLDAVSKALAHAH</sequence>
<dbReference type="InterPro" id="IPR011006">
    <property type="entry name" value="CheY-like_superfamily"/>
</dbReference>
<gene>
    <name evidence="3" type="ORF">RS694_17940</name>
</gene>
<dbReference type="InterPro" id="IPR001789">
    <property type="entry name" value="Sig_transdc_resp-reg_receiver"/>
</dbReference>
<name>A0A1P8KDZ4_9BURK</name>
<organism evidence="3 4">
    <name type="scientific">Rhodoferax saidenbachensis</name>
    <dbReference type="NCBI Taxonomy" id="1484693"/>
    <lineage>
        <taxon>Bacteria</taxon>
        <taxon>Pseudomonadati</taxon>
        <taxon>Pseudomonadota</taxon>
        <taxon>Betaproteobacteria</taxon>
        <taxon>Burkholderiales</taxon>
        <taxon>Comamonadaceae</taxon>
        <taxon>Rhodoferax</taxon>
    </lineage>
</organism>
<evidence type="ECO:0000259" key="2">
    <source>
        <dbReference type="PROSITE" id="PS50110"/>
    </source>
</evidence>
<keyword evidence="4" id="KW-1185">Reference proteome</keyword>
<reference evidence="3 4" key="1">
    <citation type="submission" date="2017-01" db="EMBL/GenBank/DDBJ databases">
        <authorList>
            <person name="Mah S.A."/>
            <person name="Swanson W.J."/>
            <person name="Moy G.W."/>
            <person name="Vacquier V.D."/>
        </authorList>
    </citation>
    <scope>NUCLEOTIDE SEQUENCE [LARGE SCALE GENOMIC DNA]</scope>
    <source>
        <strain evidence="3 4">DSM 22694</strain>
    </source>
</reference>
<proteinExistence type="predicted"/>
<dbReference type="RefSeq" id="WP_029705267.1">
    <property type="nucleotide sequence ID" value="NZ_CP019239.1"/>
</dbReference>
<dbReference type="EMBL" id="CP019239">
    <property type="protein sequence ID" value="APW44224.1"/>
    <property type="molecule type" value="Genomic_DNA"/>
</dbReference>
<protein>
    <submittedName>
        <fullName evidence="3">Response regulator</fullName>
    </submittedName>
</protein>
<dbReference type="Proteomes" id="UP000186110">
    <property type="component" value="Chromosome"/>
</dbReference>
<feature type="domain" description="Response regulatory" evidence="2">
    <location>
        <begin position="3"/>
        <end position="114"/>
    </location>
</feature>
<evidence type="ECO:0000256" key="1">
    <source>
        <dbReference type="PROSITE-ProRule" id="PRU00169"/>
    </source>
</evidence>
<evidence type="ECO:0000313" key="4">
    <source>
        <dbReference type="Proteomes" id="UP000186110"/>
    </source>
</evidence>
<dbReference type="GO" id="GO:0000160">
    <property type="term" value="P:phosphorelay signal transduction system"/>
    <property type="evidence" value="ECO:0007669"/>
    <property type="project" value="InterPro"/>
</dbReference>
<dbReference type="PROSITE" id="PS50110">
    <property type="entry name" value="RESPONSE_REGULATORY"/>
    <property type="match status" value="1"/>
</dbReference>
<dbReference type="STRING" id="1484693.RS694_17940"/>
<comment type="caution">
    <text evidence="1">Lacks conserved residue(s) required for the propagation of feature annotation.</text>
</comment>